<evidence type="ECO:0000313" key="2">
    <source>
        <dbReference type="Proteomes" id="UP001433508"/>
    </source>
</evidence>
<evidence type="ECO:0000313" key="1">
    <source>
        <dbReference type="EMBL" id="KAK9237927.1"/>
    </source>
</evidence>
<accession>A0ACC3T1X8</accession>
<keyword evidence="2" id="KW-1185">Reference proteome</keyword>
<comment type="caution">
    <text evidence="1">The sequence shown here is derived from an EMBL/GenBank/DDBJ whole genome shotgun (WGS) entry which is preliminary data.</text>
</comment>
<reference evidence="2" key="1">
    <citation type="journal article" date="2024" name="Front. Bioeng. Biotechnol.">
        <title>Genome-scale model development and genomic sequencing of the oleaginous clade Lipomyces.</title>
        <authorList>
            <person name="Czajka J.J."/>
            <person name="Han Y."/>
            <person name="Kim J."/>
            <person name="Mondo S.J."/>
            <person name="Hofstad B.A."/>
            <person name="Robles A."/>
            <person name="Haridas S."/>
            <person name="Riley R."/>
            <person name="LaButti K."/>
            <person name="Pangilinan J."/>
            <person name="Andreopoulos W."/>
            <person name="Lipzen A."/>
            <person name="Yan J."/>
            <person name="Wang M."/>
            <person name="Ng V."/>
            <person name="Grigoriev I.V."/>
            <person name="Spatafora J.W."/>
            <person name="Magnuson J.K."/>
            <person name="Baker S.E."/>
            <person name="Pomraning K.R."/>
        </authorList>
    </citation>
    <scope>NUCLEOTIDE SEQUENCE [LARGE SCALE GENOMIC DNA]</scope>
    <source>
        <strain evidence="2">CBS 7786</strain>
    </source>
</reference>
<name>A0ACC3T1X8_LIPKO</name>
<gene>
    <name evidence="1" type="ORF">V1525DRAFT_342717</name>
</gene>
<proteinExistence type="predicted"/>
<dbReference type="EMBL" id="MU971362">
    <property type="protein sequence ID" value="KAK9237927.1"/>
    <property type="molecule type" value="Genomic_DNA"/>
</dbReference>
<sequence>MKRSRPQASAKTFISALAAKRARQTPESGAIEVDDSVTQRRPTQTAAQTHKTKEQSGGNTAATAAAAATTAALKQAEAASVVETIVQEVDEEYQVQYVSASDSDVDAGDYQILISDSEKEEEEPQSISAKRPDVIDLDESVQVSNFVPTRENLLETDSVSLFGLSHGQSLVIQGQYSIRVIKGSINISCAMLTASAKYHTVFAPSTHAIPTILADGQGNDIPTDTVRNELMDIIPVSFAQAVKDLLQFDVIIAIRSLYTGIENLEKICQSLKNVWTCPDMQSNSRSYGILYRVPQPPPGVITLPESWESPLRKVCQRIRDAVGRDTRSETGRPIIFICGQKSSGKSTFARLLTNSLITSGCLASEKRSRAEVAYMELDPGQPEFGPSGVLSLNVIDTPMLGPSLTRATLSNSVKAFHFGYTTPRDAPQDYVRHVNNLMSHYNNDMHRFTDNDASHIELPLIVNTPGWTKGQGVEVLRQMIDIIGPSIIVYSGPRLTQPDIETNFELAEALRSTSPHASLVDLAPFGDSGRKSAKYSAADLRVAQTMAYFHSTGDQTWDFSRPLTSWRPYIVRYGGDGDGDVHGIEILGHEMILDEHIPCAINGTIVGISIASGDAALNSRAASIGDSSLPMLETRAIDADADAVNCLGLGIIRAIDPATSTLQMLTPVSPQTILGFVSSSSSSSSSNNKVILSRGRLPLPIWAAWDGDQSGVASRPWRKVPYLSIDEIVSPDVRAALGGQSLRVRRNVMRRSQQIRT</sequence>
<organism evidence="1 2">
    <name type="scientific">Lipomyces kononenkoae</name>
    <name type="common">Yeast</name>
    <dbReference type="NCBI Taxonomy" id="34357"/>
    <lineage>
        <taxon>Eukaryota</taxon>
        <taxon>Fungi</taxon>
        <taxon>Dikarya</taxon>
        <taxon>Ascomycota</taxon>
        <taxon>Saccharomycotina</taxon>
        <taxon>Lipomycetes</taxon>
        <taxon>Lipomycetales</taxon>
        <taxon>Lipomycetaceae</taxon>
        <taxon>Lipomyces</taxon>
    </lineage>
</organism>
<protein>
    <submittedName>
        <fullName evidence="1">Uncharacterized protein</fullName>
    </submittedName>
</protein>
<dbReference type="Proteomes" id="UP001433508">
    <property type="component" value="Unassembled WGS sequence"/>
</dbReference>